<dbReference type="Gene3D" id="1.10.1330.10">
    <property type="entry name" value="Dockerin domain"/>
    <property type="match status" value="1"/>
</dbReference>
<accession>A0ABM8EPD9</accession>
<feature type="chain" id="PRO_5046372403" description="Bacterial Ig domain-containing protein" evidence="3">
    <location>
        <begin position="30"/>
        <end position="898"/>
    </location>
</feature>
<dbReference type="EMBL" id="AP027151">
    <property type="protein sequence ID" value="BDV44334.1"/>
    <property type="molecule type" value="Genomic_DNA"/>
</dbReference>
<keyword evidence="1" id="KW-0677">Repeat</keyword>
<evidence type="ECO:0000256" key="2">
    <source>
        <dbReference type="PROSITE-ProRule" id="PRU00504"/>
    </source>
</evidence>
<dbReference type="Pfam" id="PF17936">
    <property type="entry name" value="Big_6"/>
    <property type="match status" value="1"/>
</dbReference>
<evidence type="ECO:0000256" key="1">
    <source>
        <dbReference type="ARBA" id="ARBA00022737"/>
    </source>
</evidence>
<dbReference type="NCBIfam" id="NF033510">
    <property type="entry name" value="Ca_tandemer"/>
    <property type="match status" value="2"/>
</dbReference>
<dbReference type="InterPro" id="IPR011042">
    <property type="entry name" value="6-blade_b-propeller_TolB-like"/>
</dbReference>
<dbReference type="InterPro" id="IPR001258">
    <property type="entry name" value="NHL_repeat"/>
</dbReference>
<feature type="domain" description="Bacterial Ig" evidence="4">
    <location>
        <begin position="750"/>
        <end position="829"/>
    </location>
</feature>
<dbReference type="PANTHER" id="PTHR24104:SF25">
    <property type="entry name" value="PROTEIN LIN-41"/>
    <property type="match status" value="1"/>
</dbReference>
<dbReference type="InterPro" id="IPR041498">
    <property type="entry name" value="Big_6"/>
</dbReference>
<keyword evidence="6" id="KW-1185">Reference proteome</keyword>
<dbReference type="SUPFAM" id="SSF63829">
    <property type="entry name" value="Calcium-dependent phosphotriesterase"/>
    <property type="match status" value="1"/>
</dbReference>
<evidence type="ECO:0000313" key="6">
    <source>
        <dbReference type="Proteomes" id="UP001317705"/>
    </source>
</evidence>
<dbReference type="PANTHER" id="PTHR24104">
    <property type="entry name" value="E3 UBIQUITIN-PROTEIN LIGASE NHLRC1-RELATED"/>
    <property type="match status" value="1"/>
</dbReference>
<dbReference type="Proteomes" id="UP001317705">
    <property type="component" value="Chromosome"/>
</dbReference>
<proteinExistence type="predicted"/>
<reference evidence="5 6" key="1">
    <citation type="submission" date="2022-12" db="EMBL/GenBank/DDBJ databases">
        <title>Polyphasic characterization of Geotalea uranireducens NIT-SL11 newly isolated from a complex of sewage sludge and microbially reduced graphene oxide.</title>
        <authorList>
            <person name="Xie L."/>
            <person name="Yoshida N."/>
            <person name="Meng L."/>
        </authorList>
    </citation>
    <scope>NUCLEOTIDE SEQUENCE [LARGE SCALE GENOMIC DNA]</scope>
    <source>
        <strain evidence="5 6">NIT-SL11</strain>
    </source>
</reference>
<dbReference type="PROSITE" id="PS51125">
    <property type="entry name" value="NHL"/>
    <property type="match status" value="2"/>
</dbReference>
<dbReference type="Pfam" id="PF09136">
    <property type="entry name" value="Glucodextran_B"/>
    <property type="match status" value="3"/>
</dbReference>
<dbReference type="InterPro" id="IPR013783">
    <property type="entry name" value="Ig-like_fold"/>
</dbReference>
<dbReference type="CDD" id="cd14256">
    <property type="entry name" value="Dockerin_I"/>
    <property type="match status" value="1"/>
</dbReference>
<gene>
    <name evidence="5" type="ORF">GURASL_32570</name>
</gene>
<organism evidence="5 6">
    <name type="scientific">Geotalea uraniireducens</name>
    <dbReference type="NCBI Taxonomy" id="351604"/>
    <lineage>
        <taxon>Bacteria</taxon>
        <taxon>Pseudomonadati</taxon>
        <taxon>Thermodesulfobacteriota</taxon>
        <taxon>Desulfuromonadia</taxon>
        <taxon>Geobacterales</taxon>
        <taxon>Geobacteraceae</taxon>
        <taxon>Geotalea</taxon>
    </lineage>
</organism>
<name>A0ABM8EPD9_9BACT</name>
<evidence type="ECO:0000313" key="5">
    <source>
        <dbReference type="EMBL" id="BDV44334.1"/>
    </source>
</evidence>
<protein>
    <recommendedName>
        <fullName evidence="4">Bacterial Ig domain-containing protein</fullName>
    </recommendedName>
</protein>
<keyword evidence="3" id="KW-0732">Signal</keyword>
<dbReference type="SUPFAM" id="SSF63446">
    <property type="entry name" value="Type I dockerin domain"/>
    <property type="match status" value="1"/>
</dbReference>
<dbReference type="InterPro" id="IPR036439">
    <property type="entry name" value="Dockerin_dom_sf"/>
</dbReference>
<sequence length="898" mass="92623">MVRRSPKRLMSVAFSLAFLVISLVTSAFATTVPSVVVQDPVSQGIRSPLRIAIDAAGNLYVTDSLVNAVLKYDAFGHLLQQFKTAGSPQGIFVESDGTMLVGEGDFVVRLAADGHELGRLGSGAGQFKMANGITEDAAGYIYVVDSLDNCVQVFNANGVFVQRFGTFGAAAGQFSTPTGIAYEKNANELAVVDTRNGRVQFFGTDGVYRRTVGSFGANPLKFTAPQGVGFEYSNDPTPVLKRMYVVDTFQSLVQAVDMTVSPAAFLSYIGSYGNGNGKLMVPSDVQFDQAHGRLMVVNGYGNVTVYGIDGGSLPLDTTPPTLAIDPLPSVVYTGSVDIAGAVEAGATVAVAGPATATVGTVTYPTTDTWRVTVTGLTLGSNLFTVTAKDSANNVTTQTATTQYLLAQPQLTLDPVPALTGDGYQQFSGTVDAGCTVTIVNQTTNQSVQATVFGTSWSQRLALAAGPNTIKVIAERSQSATAALSVTTTLDNTMPVLVVSALADGSYTSEQIQNVKVQVSDANLAGVTVNGQPLAVVDGAASTAITLAQGANTITVVATDLVGNVTTNSRTIIYDVTRPVISFTAPADGAFVSVDHLMFSGSVDKTATVTVAGKPAQMSGTSWSAEVSLVPGLNTIDVSAVDLAGNTSSAKRTITYDTEAPAVVITTPAQDFATNQGTICLVGSFTDSSPVTVSADVNGTPVAATVTDNTFVLTVNFTDQGSYAVTVKGTDAAGNVGSVTRTIIYDTTPPALELNAVNTPYPSALSGSVEAGAAVAVEDKNGTAGTVTLNGTAWQATLNPGQYDSATLAVRATDAAGNSTTRSLVVQVPDGDVDGDGTVTIQDALTALRIFTKQQPPTATNLAHGDIGPLMLGKARPNGAIDLVDVLLILRKALGMQSW</sequence>
<feature type="signal peptide" evidence="3">
    <location>
        <begin position="1"/>
        <end position="29"/>
    </location>
</feature>
<dbReference type="InterPro" id="IPR050952">
    <property type="entry name" value="TRIM-NHL_E3_ligases"/>
</dbReference>
<feature type="repeat" description="NHL" evidence="2">
    <location>
        <begin position="161"/>
        <end position="205"/>
    </location>
</feature>
<dbReference type="RefSeq" id="WP_282000440.1">
    <property type="nucleotide sequence ID" value="NZ_AP027151.1"/>
</dbReference>
<feature type="repeat" description="NHL" evidence="2">
    <location>
        <begin position="114"/>
        <end position="157"/>
    </location>
</feature>
<evidence type="ECO:0000259" key="4">
    <source>
        <dbReference type="Pfam" id="PF17936"/>
    </source>
</evidence>
<evidence type="ECO:0000256" key="3">
    <source>
        <dbReference type="SAM" id="SignalP"/>
    </source>
</evidence>
<dbReference type="Gene3D" id="2.60.40.10">
    <property type="entry name" value="Immunoglobulins"/>
    <property type="match status" value="6"/>
</dbReference>
<dbReference type="Gene3D" id="2.120.10.30">
    <property type="entry name" value="TolB, C-terminal domain"/>
    <property type="match status" value="2"/>
</dbReference>